<evidence type="ECO:0000313" key="2">
    <source>
        <dbReference type="Proteomes" id="UP001203297"/>
    </source>
</evidence>
<dbReference type="AlphaFoldDB" id="A0AAD4LTV0"/>
<comment type="caution">
    <text evidence="1">The sequence shown here is derived from an EMBL/GenBank/DDBJ whole genome shotgun (WGS) entry which is preliminary data.</text>
</comment>
<dbReference type="EMBL" id="WTXG01000273">
    <property type="protein sequence ID" value="KAI0289888.1"/>
    <property type="molecule type" value="Genomic_DNA"/>
</dbReference>
<organism evidence="1 2">
    <name type="scientific">Multifurca ochricompacta</name>
    <dbReference type="NCBI Taxonomy" id="376703"/>
    <lineage>
        <taxon>Eukaryota</taxon>
        <taxon>Fungi</taxon>
        <taxon>Dikarya</taxon>
        <taxon>Basidiomycota</taxon>
        <taxon>Agaricomycotina</taxon>
        <taxon>Agaricomycetes</taxon>
        <taxon>Russulales</taxon>
        <taxon>Russulaceae</taxon>
        <taxon>Multifurca</taxon>
    </lineage>
</organism>
<name>A0AAD4LTV0_9AGAM</name>
<sequence>MPPHLVLALPAHHSPLDSCRPFNLQLKNYLPRSPTTSPFAFQVLDFCHSHP</sequence>
<proteinExistence type="predicted"/>
<keyword evidence="2" id="KW-1185">Reference proteome</keyword>
<accession>A0AAD4LTV0</accession>
<gene>
    <name evidence="1" type="ORF">B0F90DRAFT_692775</name>
</gene>
<reference evidence="1" key="1">
    <citation type="journal article" date="2022" name="New Phytol.">
        <title>Evolutionary transition to the ectomycorrhizal habit in the genomes of a hyperdiverse lineage of mushroom-forming fungi.</title>
        <authorList>
            <person name="Looney B."/>
            <person name="Miyauchi S."/>
            <person name="Morin E."/>
            <person name="Drula E."/>
            <person name="Courty P.E."/>
            <person name="Kohler A."/>
            <person name="Kuo A."/>
            <person name="LaButti K."/>
            <person name="Pangilinan J."/>
            <person name="Lipzen A."/>
            <person name="Riley R."/>
            <person name="Andreopoulos W."/>
            <person name="He G."/>
            <person name="Johnson J."/>
            <person name="Nolan M."/>
            <person name="Tritt A."/>
            <person name="Barry K.W."/>
            <person name="Grigoriev I.V."/>
            <person name="Nagy L.G."/>
            <person name="Hibbett D."/>
            <person name="Henrissat B."/>
            <person name="Matheny P.B."/>
            <person name="Labbe J."/>
            <person name="Martin F.M."/>
        </authorList>
    </citation>
    <scope>NUCLEOTIDE SEQUENCE</scope>
    <source>
        <strain evidence="1">BPL690</strain>
    </source>
</reference>
<evidence type="ECO:0000313" key="1">
    <source>
        <dbReference type="EMBL" id="KAI0289888.1"/>
    </source>
</evidence>
<protein>
    <submittedName>
        <fullName evidence="1">Uncharacterized protein</fullName>
    </submittedName>
</protein>
<dbReference type="Proteomes" id="UP001203297">
    <property type="component" value="Unassembled WGS sequence"/>
</dbReference>